<dbReference type="AlphaFoldDB" id="A0AAN6LVN7"/>
<gene>
    <name evidence="2" type="ORF">GRF29_96g1133395</name>
</gene>
<feature type="compositionally biased region" description="Polar residues" evidence="1">
    <location>
        <begin position="60"/>
        <end position="73"/>
    </location>
</feature>
<evidence type="ECO:0000313" key="2">
    <source>
        <dbReference type="EMBL" id="KAK3208001.1"/>
    </source>
</evidence>
<dbReference type="EMBL" id="WVTA01000008">
    <property type="protein sequence ID" value="KAK3208001.1"/>
    <property type="molecule type" value="Genomic_DNA"/>
</dbReference>
<reference evidence="2 3" key="1">
    <citation type="submission" date="2021-02" db="EMBL/GenBank/DDBJ databases">
        <title>Genome assembly of Pseudopithomyces chartarum.</title>
        <authorList>
            <person name="Jauregui R."/>
            <person name="Singh J."/>
            <person name="Voisey C."/>
        </authorList>
    </citation>
    <scope>NUCLEOTIDE SEQUENCE [LARGE SCALE GENOMIC DNA]</scope>
    <source>
        <strain evidence="2 3">AGR01</strain>
    </source>
</reference>
<organism evidence="2 3">
    <name type="scientific">Pseudopithomyces chartarum</name>
    <dbReference type="NCBI Taxonomy" id="1892770"/>
    <lineage>
        <taxon>Eukaryota</taxon>
        <taxon>Fungi</taxon>
        <taxon>Dikarya</taxon>
        <taxon>Ascomycota</taxon>
        <taxon>Pezizomycotina</taxon>
        <taxon>Dothideomycetes</taxon>
        <taxon>Pleosporomycetidae</taxon>
        <taxon>Pleosporales</taxon>
        <taxon>Massarineae</taxon>
        <taxon>Didymosphaeriaceae</taxon>
        <taxon>Pseudopithomyces</taxon>
    </lineage>
</organism>
<sequence length="700" mass="77976">MPTLPRASLASLASRVCPSAPFLVPRLLRVPLRALPSQCLPPTTARRSKSDGKSHRKLQLSLQRTAKQQSRAAHNEVLQQMRQASADRNLKALMELYPSIVAARVADRTETRKMAQMLHYCMRSPLAAGVAPGDILPFIQQVIQDIQDGNLQPHPTAFVHFLGIYKERHMYQEGHALWQWLAQQDDLHLSQSVYGAAIELLAHGRQLRLPELENLYLDALQRFPGTFAQYHLSPGAIVPNRSQPTAIANLPITLLQGILTARILNNDWKNAYLALDTALRLYPAQLPNRFFDIFVLNRPLEEAYTVFLVACRAGVVLSPSHVTGLITKIKKAIEGRDNLRDRVVLLRAIANALYAYLEAGASMDPIHTASFLTSFGSLLPEPASGEDYEGEMAILRNRILTFAHKSLSSLFQAGMPPSPNAFTALVHLAGKLRVPDLLRTSLQDIKTAEVDIGDIGLRTVLASAGLTGAKDLIEETWTQISHKAVLQGNQIDWRDWITLAKACRRAQGLDYFRTQLTELEYAMRPQYKDMILGTLDSEPSPSGKPLQVLDLEEFDKHFAELDQQMKNITAVIMSGQRLDVRQTPFYMSLDPERKPLANADDLKKVYDEYTMDPHQPPAENAPAALSSVGIPLDELRFANWVSIADLMDQASTLDEERLGGKEGTSSGESHNITGNRPHGDRAFTQSIDLLREKVKILRSV</sequence>
<dbReference type="Proteomes" id="UP001280581">
    <property type="component" value="Unassembled WGS sequence"/>
</dbReference>
<evidence type="ECO:0000313" key="3">
    <source>
        <dbReference type="Proteomes" id="UP001280581"/>
    </source>
</evidence>
<comment type="caution">
    <text evidence="2">The sequence shown here is derived from an EMBL/GenBank/DDBJ whole genome shotgun (WGS) entry which is preliminary data.</text>
</comment>
<protein>
    <submittedName>
        <fullName evidence="2">Uncharacterized protein</fullName>
    </submittedName>
</protein>
<evidence type="ECO:0000256" key="1">
    <source>
        <dbReference type="SAM" id="MobiDB-lite"/>
    </source>
</evidence>
<accession>A0AAN6LVN7</accession>
<name>A0AAN6LVN7_9PLEO</name>
<proteinExistence type="predicted"/>
<feature type="region of interest" description="Disordered" evidence="1">
    <location>
        <begin position="38"/>
        <end position="73"/>
    </location>
</feature>
<feature type="region of interest" description="Disordered" evidence="1">
    <location>
        <begin position="656"/>
        <end position="683"/>
    </location>
</feature>
<feature type="compositionally biased region" description="Polar residues" evidence="1">
    <location>
        <begin position="663"/>
        <end position="674"/>
    </location>
</feature>
<keyword evidence="3" id="KW-1185">Reference proteome</keyword>